<dbReference type="Proteomes" id="UP000193411">
    <property type="component" value="Unassembled WGS sequence"/>
</dbReference>
<gene>
    <name evidence="2" type="ORF">BCR44DRAFT_1428487</name>
</gene>
<sequence length="101" mass="11149">MAHLTVLLLVITLVSARALPPLIFPAFAIIPALFLNPCLILTPRPAAARPAPFRVPGVGGALRRAQRPFAQCCWTVVLRLRHWYVVSRPRPLLHALSCVHC</sequence>
<accession>A0A1Y2HVC0</accession>
<organism evidence="2 3">
    <name type="scientific">Catenaria anguillulae PL171</name>
    <dbReference type="NCBI Taxonomy" id="765915"/>
    <lineage>
        <taxon>Eukaryota</taxon>
        <taxon>Fungi</taxon>
        <taxon>Fungi incertae sedis</taxon>
        <taxon>Blastocladiomycota</taxon>
        <taxon>Blastocladiomycetes</taxon>
        <taxon>Blastocladiales</taxon>
        <taxon>Catenariaceae</taxon>
        <taxon>Catenaria</taxon>
    </lineage>
</organism>
<feature type="chain" id="PRO_5012056360" description="Secreted peptide" evidence="1">
    <location>
        <begin position="19"/>
        <end position="101"/>
    </location>
</feature>
<comment type="caution">
    <text evidence="2">The sequence shown here is derived from an EMBL/GenBank/DDBJ whole genome shotgun (WGS) entry which is preliminary data.</text>
</comment>
<protein>
    <recommendedName>
        <fullName evidence="4">Secreted peptide</fullName>
    </recommendedName>
</protein>
<evidence type="ECO:0008006" key="4">
    <source>
        <dbReference type="Google" id="ProtNLM"/>
    </source>
</evidence>
<evidence type="ECO:0000313" key="3">
    <source>
        <dbReference type="Proteomes" id="UP000193411"/>
    </source>
</evidence>
<evidence type="ECO:0000256" key="1">
    <source>
        <dbReference type="SAM" id="SignalP"/>
    </source>
</evidence>
<keyword evidence="1" id="KW-0732">Signal</keyword>
<evidence type="ECO:0000313" key="2">
    <source>
        <dbReference type="EMBL" id="ORZ38550.1"/>
    </source>
</evidence>
<dbReference type="AlphaFoldDB" id="A0A1Y2HVC0"/>
<dbReference type="EMBL" id="MCFL01000008">
    <property type="protein sequence ID" value="ORZ38550.1"/>
    <property type="molecule type" value="Genomic_DNA"/>
</dbReference>
<proteinExistence type="predicted"/>
<keyword evidence="3" id="KW-1185">Reference proteome</keyword>
<reference evidence="2 3" key="1">
    <citation type="submission" date="2016-07" db="EMBL/GenBank/DDBJ databases">
        <title>Pervasive Adenine N6-methylation of Active Genes in Fungi.</title>
        <authorList>
            <consortium name="DOE Joint Genome Institute"/>
            <person name="Mondo S.J."/>
            <person name="Dannebaum R.O."/>
            <person name="Kuo R.C."/>
            <person name="Labutti K."/>
            <person name="Haridas S."/>
            <person name="Kuo A."/>
            <person name="Salamov A."/>
            <person name="Ahrendt S.R."/>
            <person name="Lipzen A."/>
            <person name="Sullivan W."/>
            <person name="Andreopoulos W.B."/>
            <person name="Clum A."/>
            <person name="Lindquist E."/>
            <person name="Daum C."/>
            <person name="Ramamoorthy G.K."/>
            <person name="Gryganskyi A."/>
            <person name="Culley D."/>
            <person name="Magnuson J.K."/>
            <person name="James T.Y."/>
            <person name="O'Malley M.A."/>
            <person name="Stajich J.E."/>
            <person name="Spatafora J.W."/>
            <person name="Visel A."/>
            <person name="Grigoriev I.V."/>
        </authorList>
    </citation>
    <scope>NUCLEOTIDE SEQUENCE [LARGE SCALE GENOMIC DNA]</scope>
    <source>
        <strain evidence="2 3">PL171</strain>
    </source>
</reference>
<name>A0A1Y2HVC0_9FUNG</name>
<feature type="signal peptide" evidence="1">
    <location>
        <begin position="1"/>
        <end position="18"/>
    </location>
</feature>